<evidence type="ECO:0000313" key="2">
    <source>
        <dbReference type="Proteomes" id="UP001054252"/>
    </source>
</evidence>
<comment type="caution">
    <text evidence="1">The sequence shown here is derived from an EMBL/GenBank/DDBJ whole genome shotgun (WGS) entry which is preliminary data.</text>
</comment>
<protein>
    <submittedName>
        <fullName evidence="1">Uncharacterized protein</fullName>
    </submittedName>
</protein>
<dbReference type="Proteomes" id="UP001054252">
    <property type="component" value="Unassembled WGS sequence"/>
</dbReference>
<dbReference type="AlphaFoldDB" id="A0AAV5KRS1"/>
<proteinExistence type="predicted"/>
<dbReference type="EMBL" id="BPVZ01000074">
    <property type="protein sequence ID" value="GKV27131.1"/>
    <property type="molecule type" value="Genomic_DNA"/>
</dbReference>
<gene>
    <name evidence="1" type="ORF">SLEP1_g36336</name>
</gene>
<evidence type="ECO:0000313" key="1">
    <source>
        <dbReference type="EMBL" id="GKV27131.1"/>
    </source>
</evidence>
<keyword evidence="2" id="KW-1185">Reference proteome</keyword>
<organism evidence="1 2">
    <name type="scientific">Rubroshorea leprosula</name>
    <dbReference type="NCBI Taxonomy" id="152421"/>
    <lineage>
        <taxon>Eukaryota</taxon>
        <taxon>Viridiplantae</taxon>
        <taxon>Streptophyta</taxon>
        <taxon>Embryophyta</taxon>
        <taxon>Tracheophyta</taxon>
        <taxon>Spermatophyta</taxon>
        <taxon>Magnoliopsida</taxon>
        <taxon>eudicotyledons</taxon>
        <taxon>Gunneridae</taxon>
        <taxon>Pentapetalae</taxon>
        <taxon>rosids</taxon>
        <taxon>malvids</taxon>
        <taxon>Malvales</taxon>
        <taxon>Dipterocarpaceae</taxon>
        <taxon>Rubroshorea</taxon>
    </lineage>
</organism>
<reference evidence="1 2" key="1">
    <citation type="journal article" date="2021" name="Commun. Biol.">
        <title>The genome of Shorea leprosula (Dipterocarpaceae) highlights the ecological relevance of drought in aseasonal tropical rainforests.</title>
        <authorList>
            <person name="Ng K.K.S."/>
            <person name="Kobayashi M.J."/>
            <person name="Fawcett J.A."/>
            <person name="Hatakeyama M."/>
            <person name="Paape T."/>
            <person name="Ng C.H."/>
            <person name="Ang C.C."/>
            <person name="Tnah L.H."/>
            <person name="Lee C.T."/>
            <person name="Nishiyama T."/>
            <person name="Sese J."/>
            <person name="O'Brien M.J."/>
            <person name="Copetti D."/>
            <person name="Mohd Noor M.I."/>
            <person name="Ong R.C."/>
            <person name="Putra M."/>
            <person name="Sireger I.Z."/>
            <person name="Indrioko S."/>
            <person name="Kosugi Y."/>
            <person name="Izuno A."/>
            <person name="Isagi Y."/>
            <person name="Lee S.L."/>
            <person name="Shimizu K.K."/>
        </authorList>
    </citation>
    <scope>NUCLEOTIDE SEQUENCE [LARGE SCALE GENOMIC DNA]</scope>
    <source>
        <strain evidence="1">214</strain>
    </source>
</reference>
<sequence length="67" mass="7089">MPVSQTAGMNANPMCPSGDMPYTIPTGLMLNQAFSPQPINYAATGNFVAQQQLLATLQCPTSNTLQT</sequence>
<name>A0AAV5KRS1_9ROSI</name>
<accession>A0AAV5KRS1</accession>